<dbReference type="InterPro" id="IPR041049">
    <property type="entry name" value="DUF5615"/>
</dbReference>
<dbReference type="EMBL" id="BJCD01000047">
    <property type="protein sequence ID" value="GDZ94739.1"/>
    <property type="molecule type" value="Genomic_DNA"/>
</dbReference>
<organism evidence="2 3">
    <name type="scientific">Planktothrix agardhii CCAP 1459/11A</name>
    <dbReference type="NCBI Taxonomy" id="282420"/>
    <lineage>
        <taxon>Bacteria</taxon>
        <taxon>Bacillati</taxon>
        <taxon>Cyanobacteriota</taxon>
        <taxon>Cyanophyceae</taxon>
        <taxon>Oscillatoriophycideae</taxon>
        <taxon>Oscillatoriales</taxon>
        <taxon>Microcoleaceae</taxon>
        <taxon>Planktothrix</taxon>
    </lineage>
</organism>
<proteinExistence type="predicted"/>
<dbReference type="AlphaFoldDB" id="A0A4V0XUR3"/>
<dbReference type="Proteomes" id="UP000299794">
    <property type="component" value="Unassembled WGS sequence"/>
</dbReference>
<name>A0A4V0XUR3_PLAAG</name>
<gene>
    <name evidence="2" type="ORF">PA905_26950</name>
</gene>
<evidence type="ECO:0000313" key="3">
    <source>
        <dbReference type="Proteomes" id="UP000299794"/>
    </source>
</evidence>
<dbReference type="RefSeq" id="WP_026787118.1">
    <property type="nucleotide sequence ID" value="NZ_BJCD01000047.1"/>
</dbReference>
<evidence type="ECO:0000259" key="1">
    <source>
        <dbReference type="Pfam" id="PF18480"/>
    </source>
</evidence>
<evidence type="ECO:0000313" key="2">
    <source>
        <dbReference type="EMBL" id="GDZ94739.1"/>
    </source>
</evidence>
<comment type="caution">
    <text evidence="2">The sequence shown here is derived from an EMBL/GenBank/DDBJ whole genome shotgun (WGS) entry which is preliminary data.</text>
</comment>
<accession>A0A4V0XUR3</accession>
<sequence length="123" mass="14093">MSQIRLYFDEDSGNMSLVEALRNEDIDVLTTPEANRMGYSDQDQLLWATQQNRIIYSFNMGDFCRLHNIFISDGVTHAGIIVVPRQSYSIGEQLRGILRLISEQSAEVMVNQLVFLGMYIRAE</sequence>
<dbReference type="Pfam" id="PF18480">
    <property type="entry name" value="DUF5615"/>
    <property type="match status" value="1"/>
</dbReference>
<reference evidence="3" key="1">
    <citation type="submission" date="2019-02" db="EMBL/GenBank/DDBJ databases">
        <title>Draft genome sequence of Planktothrix agardhii NIES-905.</title>
        <authorList>
            <person name="Yamaguchi H."/>
            <person name="Suzuki S."/>
            <person name="Kawachi M."/>
        </authorList>
    </citation>
    <scope>NUCLEOTIDE SEQUENCE [LARGE SCALE GENOMIC DNA]</scope>
    <source>
        <strain evidence="3">CCAP 1459/11A</strain>
    </source>
</reference>
<protein>
    <recommendedName>
        <fullName evidence="1">DUF5615 domain-containing protein</fullName>
    </recommendedName>
</protein>
<feature type="domain" description="DUF5615" evidence="1">
    <location>
        <begin position="5"/>
        <end position="116"/>
    </location>
</feature>